<evidence type="ECO:0000313" key="1">
    <source>
        <dbReference type="EMBL" id="EPE28859.1"/>
    </source>
</evidence>
<dbReference type="Proteomes" id="UP000016922">
    <property type="component" value="Unassembled WGS sequence"/>
</dbReference>
<dbReference type="KEGG" id="glz:GLAREA_00017"/>
<gene>
    <name evidence="1" type="ORF">GLAREA_00017</name>
</gene>
<dbReference type="HOGENOM" id="CLU_1332040_0_0_1"/>
<dbReference type="GeneID" id="19459077"/>
<keyword evidence="2" id="KW-1185">Reference proteome</keyword>
<reference evidence="1 2" key="1">
    <citation type="journal article" date="2013" name="BMC Genomics">
        <title>Genomics-driven discovery of the pneumocandin biosynthetic gene cluster in the fungus Glarea lozoyensis.</title>
        <authorList>
            <person name="Chen L."/>
            <person name="Yue Q."/>
            <person name="Zhang X."/>
            <person name="Xiang M."/>
            <person name="Wang C."/>
            <person name="Li S."/>
            <person name="Che Y."/>
            <person name="Ortiz-Lopez F.J."/>
            <person name="Bills G.F."/>
            <person name="Liu X."/>
            <person name="An Z."/>
        </authorList>
    </citation>
    <scope>NUCLEOTIDE SEQUENCE [LARGE SCALE GENOMIC DNA]</scope>
    <source>
        <strain evidence="2">ATCC 20868 / MF5171</strain>
    </source>
</reference>
<accession>S3CV74</accession>
<dbReference type="AlphaFoldDB" id="S3CV74"/>
<evidence type="ECO:0000313" key="2">
    <source>
        <dbReference type="Proteomes" id="UP000016922"/>
    </source>
</evidence>
<dbReference type="RefSeq" id="XP_008082968.1">
    <property type="nucleotide sequence ID" value="XM_008084777.1"/>
</dbReference>
<organism evidence="1 2">
    <name type="scientific">Glarea lozoyensis (strain ATCC 20868 / MF5171)</name>
    <dbReference type="NCBI Taxonomy" id="1116229"/>
    <lineage>
        <taxon>Eukaryota</taxon>
        <taxon>Fungi</taxon>
        <taxon>Dikarya</taxon>
        <taxon>Ascomycota</taxon>
        <taxon>Pezizomycotina</taxon>
        <taxon>Leotiomycetes</taxon>
        <taxon>Helotiales</taxon>
        <taxon>Helotiaceae</taxon>
        <taxon>Glarea</taxon>
    </lineage>
</organism>
<sequence>MCYYLEYVYECMDRETGPLVRYCDGYNKFCHECELHGKDTEPGEIPCPGKHEEVMVMGSGDVEERAGPCLDCRESVFISEEDIYRELQYIVARWEDDGRWSTQKMQRAMERLHLPVTVGTRSNRWSRMRFALESRKCYNDEAQRQEKGVRFLAKHVKDGDKYISDFVAIVSKTKAAHDDNIRQLERKTLEQFRQSAVRNLRNLDMS</sequence>
<proteinExistence type="predicted"/>
<protein>
    <submittedName>
        <fullName evidence="1">Uncharacterized protein</fullName>
    </submittedName>
</protein>
<dbReference type="EMBL" id="KE145367">
    <property type="protein sequence ID" value="EPE28859.1"/>
    <property type="molecule type" value="Genomic_DNA"/>
</dbReference>
<name>S3CV74_GLAL2</name>